<name>A0ABZ2KWG5_9BACT</name>
<dbReference type="InterPro" id="IPR036388">
    <property type="entry name" value="WH-like_DNA-bd_sf"/>
</dbReference>
<evidence type="ECO:0000313" key="6">
    <source>
        <dbReference type="Proteomes" id="UP001374803"/>
    </source>
</evidence>
<accession>A0ABZ2KWG5</accession>
<keyword evidence="6" id="KW-1185">Reference proteome</keyword>
<evidence type="ECO:0000256" key="1">
    <source>
        <dbReference type="ARBA" id="ARBA00011046"/>
    </source>
</evidence>
<dbReference type="InterPro" id="IPR005650">
    <property type="entry name" value="BlaI_family"/>
</dbReference>
<keyword evidence="3" id="KW-0238">DNA-binding</keyword>
<evidence type="ECO:0000256" key="2">
    <source>
        <dbReference type="ARBA" id="ARBA00023015"/>
    </source>
</evidence>
<dbReference type="EMBL" id="CP089983">
    <property type="protein sequence ID" value="WXB01346.1"/>
    <property type="molecule type" value="Genomic_DNA"/>
</dbReference>
<protein>
    <submittedName>
        <fullName evidence="5">BlaI/MecI/CopY family transcriptional regulator</fullName>
    </submittedName>
</protein>
<evidence type="ECO:0000256" key="3">
    <source>
        <dbReference type="ARBA" id="ARBA00023125"/>
    </source>
</evidence>
<dbReference type="Pfam" id="PF03965">
    <property type="entry name" value="Penicillinase_R"/>
    <property type="match status" value="1"/>
</dbReference>
<comment type="similarity">
    <text evidence="1">Belongs to the BlaI transcriptional regulatory family.</text>
</comment>
<gene>
    <name evidence="5" type="ORF">LVJ94_31060</name>
</gene>
<proteinExistence type="inferred from homology"/>
<dbReference type="PIRSF" id="PIRSF019455">
    <property type="entry name" value="CopR_AtkY"/>
    <property type="match status" value="1"/>
</dbReference>
<dbReference type="InterPro" id="IPR036390">
    <property type="entry name" value="WH_DNA-bd_sf"/>
</dbReference>
<reference evidence="5" key="1">
    <citation type="submission" date="2021-12" db="EMBL/GenBank/DDBJ databases">
        <title>Discovery of the Pendulisporaceae a myxobacterial family with distinct sporulation behavior and unique specialized metabolism.</title>
        <authorList>
            <person name="Garcia R."/>
            <person name="Popoff A."/>
            <person name="Bader C.D."/>
            <person name="Loehr J."/>
            <person name="Walesch S."/>
            <person name="Walt C."/>
            <person name="Boldt J."/>
            <person name="Bunk B."/>
            <person name="Haeckl F.J.F.P.J."/>
            <person name="Gunesch A.P."/>
            <person name="Birkelbach J."/>
            <person name="Nuebel U."/>
            <person name="Pietschmann T."/>
            <person name="Bach T."/>
            <person name="Mueller R."/>
        </authorList>
    </citation>
    <scope>NUCLEOTIDE SEQUENCE</scope>
    <source>
        <strain evidence="5">MSr11367</strain>
    </source>
</reference>
<dbReference type="Proteomes" id="UP001374803">
    <property type="component" value="Chromosome"/>
</dbReference>
<keyword evidence="4" id="KW-0804">Transcription</keyword>
<sequence>MAKTPEKSLTRREREIMDIIYRRGRATAQEVLDELPDPPSYSAVRALLRLLEERGHVKHAQEGQKYVYAPSVPRSDARKSALAHVVKTFFAGSVDQAVATLLESAESSPTKLSRAELDRLSEIIERAKNEGR</sequence>
<dbReference type="SUPFAM" id="SSF46785">
    <property type="entry name" value="Winged helix' DNA-binding domain"/>
    <property type="match status" value="1"/>
</dbReference>
<evidence type="ECO:0000313" key="5">
    <source>
        <dbReference type="EMBL" id="WXB01346.1"/>
    </source>
</evidence>
<dbReference type="RefSeq" id="WP_394830957.1">
    <property type="nucleotide sequence ID" value="NZ_CP089929.1"/>
</dbReference>
<organism evidence="5 6">
    <name type="scientific">Pendulispora rubella</name>
    <dbReference type="NCBI Taxonomy" id="2741070"/>
    <lineage>
        <taxon>Bacteria</taxon>
        <taxon>Pseudomonadati</taxon>
        <taxon>Myxococcota</taxon>
        <taxon>Myxococcia</taxon>
        <taxon>Myxococcales</taxon>
        <taxon>Sorangiineae</taxon>
        <taxon>Pendulisporaceae</taxon>
        <taxon>Pendulispora</taxon>
    </lineage>
</organism>
<keyword evidence="2" id="KW-0805">Transcription regulation</keyword>
<dbReference type="Gene3D" id="1.10.10.10">
    <property type="entry name" value="Winged helix-like DNA-binding domain superfamily/Winged helix DNA-binding domain"/>
    <property type="match status" value="1"/>
</dbReference>
<evidence type="ECO:0000256" key="4">
    <source>
        <dbReference type="ARBA" id="ARBA00023163"/>
    </source>
</evidence>